<dbReference type="RefSeq" id="WP_108604827.1">
    <property type="nucleotide sequence ID" value="NZ_CP026604.1"/>
</dbReference>
<keyword evidence="2" id="KW-1185">Reference proteome</keyword>
<proteinExistence type="predicted"/>
<dbReference type="GO" id="GO:0008237">
    <property type="term" value="F:metallopeptidase activity"/>
    <property type="evidence" value="ECO:0007669"/>
    <property type="project" value="InterPro"/>
</dbReference>
<dbReference type="Gene3D" id="3.40.390.10">
    <property type="entry name" value="Collagenase (Catalytic Domain)"/>
    <property type="match status" value="1"/>
</dbReference>
<gene>
    <name evidence="1" type="ORF">C2869_21285</name>
</gene>
<name>A0A2S0VX66_9ALTE</name>
<accession>A0A2S0VX66</accession>
<dbReference type="Gene3D" id="2.60.40.3440">
    <property type="match status" value="1"/>
</dbReference>
<dbReference type="Proteomes" id="UP000244441">
    <property type="component" value="Chromosome"/>
</dbReference>
<dbReference type="Pfam" id="PF17963">
    <property type="entry name" value="Big_9"/>
    <property type="match status" value="2"/>
</dbReference>
<evidence type="ECO:0000313" key="2">
    <source>
        <dbReference type="Proteomes" id="UP000244441"/>
    </source>
</evidence>
<dbReference type="SUPFAM" id="SSF55486">
    <property type="entry name" value="Metalloproteases ('zincins'), catalytic domain"/>
    <property type="match status" value="1"/>
</dbReference>
<sequence>MKLLCLRLAVLLYVGLGVLGNSYAERQGERLDDPQQQVGSEQNVKSVDWHWQVIAGHGGTLTQQDYPDAKHFIVPLDEIIADLKALYEDSLLNSSSQINVTLPTQDGQGIRYQLSYDPVYSADFTFQHPDILTFKGHAVDNPILTGRFDIGPLGFNGMYQVNGETWYLDAILDSQQRQVLYPRPKQGRTVADQLQHISATQSEDEPHGSEQKTPVIAARGSYSNGGKVELTTYRIAISTTGEYTQYFGDKSKAINAIVTTLNRVNAIYQRDLAIRLALIANNQVLVSEHPDSDPFENSPTSRDLRANQQLVDREIGVNNYDLGHVFMTGSGGLATIGSVCHQSTNGQTGFKAQSATGLSNPIGDAFAVEYVAHEIAHQFGALHTYNGTMGSCAGQRAANAAYEPGSGSTIMSYAGICGAQNLQYDADDYFHSISIDQINDYIRVGQGASCGTTQNLNNKAPLVSAGNNQVIPALTPFVLHGQASDHEGDVLWYSWEQFDLGEASNSVAQMKDVANKPIFRAWPLTQDNFRYFPRLEDVVAGRIKLGESYPNSDRDLTLRLIVRDGQGGVDSDTRTIKVIKQAGPFQVTSPSRTVNLQGNSHLQLNWDVARTNQPPISCQKVDIILSNDKATKFDNVLASQVANSGAYTIDFMPNQDLDNGRLMVKCSSNVFFALTPAALNVQAVKNLSAPKITRLPTLQILEDQTLHLTLSDFYIVDQDSTHFKLLITSGANYRVENDVVIPEPEFSGKLNVNVQVFDGELYSEPTPVSVTVLPVNDAPIAVNDFVAVAFGDNLTLDVIANDVDPEQQPLHLLAVNYQGQHNLQINGNTLSFSSLSQQGIETFSYQVSDGELISQGQVQISVLPLGLAPVNQTQAFHYSIDEDTHLTLDVADFFSGHSSLDGTSLVVESGDNYRVEAQSLIPNRDFHGGLTAQVSIYRDTVQLVTYPISVQVNAVNDAPIGHDDSVTINQGERVLIPVLNNDWDSDSNSLRIAKLDYQGAAQVQIIGDDLEYNASDSFSGLDIFTYTLSDEQGATSQVTVRVTVLEANLTTTRGTEPVPPAGGGLAYYYVLWFACLLVWRKPIINEPDYVQKKTA</sequence>
<dbReference type="EMBL" id="CP026604">
    <property type="protein sequence ID" value="AWB68775.1"/>
    <property type="molecule type" value="Genomic_DNA"/>
</dbReference>
<dbReference type="OrthoDB" id="5242130at2"/>
<dbReference type="InterPro" id="IPR024079">
    <property type="entry name" value="MetalloPept_cat_dom_sf"/>
</dbReference>
<evidence type="ECO:0008006" key="3">
    <source>
        <dbReference type="Google" id="ProtNLM"/>
    </source>
</evidence>
<protein>
    <recommendedName>
        <fullName evidence="3">Metallo-peptidase family M12B Reprolysin-like</fullName>
    </recommendedName>
</protein>
<evidence type="ECO:0000313" key="1">
    <source>
        <dbReference type="EMBL" id="AWB68775.1"/>
    </source>
</evidence>
<organism evidence="1 2">
    <name type="scientific">Saccharobesus litoralis</name>
    <dbReference type="NCBI Taxonomy" id="2172099"/>
    <lineage>
        <taxon>Bacteria</taxon>
        <taxon>Pseudomonadati</taxon>
        <taxon>Pseudomonadota</taxon>
        <taxon>Gammaproteobacteria</taxon>
        <taxon>Alteromonadales</taxon>
        <taxon>Alteromonadaceae</taxon>
        <taxon>Saccharobesus</taxon>
    </lineage>
</organism>
<dbReference type="KEGG" id="cate:C2869_21285"/>
<dbReference type="Pfam" id="PF13583">
    <property type="entry name" value="Reprolysin_4"/>
    <property type="match status" value="1"/>
</dbReference>
<dbReference type="InterPro" id="IPR013783">
    <property type="entry name" value="Ig-like_fold"/>
</dbReference>
<dbReference type="AlphaFoldDB" id="A0A2S0VX66"/>
<dbReference type="NCBIfam" id="NF012211">
    <property type="entry name" value="tand_rpt_95"/>
    <property type="match status" value="1"/>
</dbReference>
<reference evidence="1 2" key="1">
    <citation type="submission" date="2018-01" db="EMBL/GenBank/DDBJ databases">
        <title>Genome sequence of a Cantenovulum-like bacteria.</title>
        <authorList>
            <person name="Tan W.R."/>
            <person name="Lau N.-S."/>
            <person name="Go F."/>
            <person name="Amirul A.-A.A."/>
        </authorList>
    </citation>
    <scope>NUCLEOTIDE SEQUENCE [LARGE SCALE GENOMIC DNA]</scope>
    <source>
        <strain evidence="1 2">CCB-QB4</strain>
    </source>
</reference>
<dbReference type="Gene3D" id="2.60.40.10">
    <property type="entry name" value="Immunoglobulins"/>
    <property type="match status" value="1"/>
</dbReference>